<organism evidence="1">
    <name type="scientific">viral metagenome</name>
    <dbReference type="NCBI Taxonomy" id="1070528"/>
    <lineage>
        <taxon>unclassified sequences</taxon>
        <taxon>metagenomes</taxon>
        <taxon>organismal metagenomes</taxon>
    </lineage>
</organism>
<sequence>MNDMRQKGNDHPDINAKLKLMTPNEVKLFCIYTNGDTRYNGRERQIVDVFYQAYEKYYGDGYFLSSENCKDCDAVETHVFQKYNDAWYQISGDCIDGLDGDNGIKLLDRLNETKELQITAKMCLNRIKREKDVVRAYPNDLSQPEFVCKVVDEMINCAWKAQAEEILSYIGRYNCTKIISRDGKVLYPKQRRI</sequence>
<evidence type="ECO:0000313" key="1">
    <source>
        <dbReference type="EMBL" id="QHT23962.1"/>
    </source>
</evidence>
<protein>
    <submittedName>
        <fullName evidence="1">Uncharacterized protein</fullName>
    </submittedName>
</protein>
<dbReference type="AlphaFoldDB" id="A0A6C0E5G9"/>
<dbReference type="EMBL" id="MN739736">
    <property type="protein sequence ID" value="QHT23962.1"/>
    <property type="molecule type" value="Genomic_DNA"/>
</dbReference>
<reference evidence="1" key="1">
    <citation type="journal article" date="2020" name="Nature">
        <title>Giant virus diversity and host interactions through global metagenomics.</title>
        <authorList>
            <person name="Schulz F."/>
            <person name="Roux S."/>
            <person name="Paez-Espino D."/>
            <person name="Jungbluth S."/>
            <person name="Walsh D.A."/>
            <person name="Denef V.J."/>
            <person name="McMahon K.D."/>
            <person name="Konstantinidis K.T."/>
            <person name="Eloe-Fadrosh E.A."/>
            <person name="Kyrpides N.C."/>
            <person name="Woyke T."/>
        </authorList>
    </citation>
    <scope>NUCLEOTIDE SEQUENCE</scope>
    <source>
        <strain evidence="1">GVMAG-M-3300023179-132</strain>
    </source>
</reference>
<accession>A0A6C0E5G9</accession>
<name>A0A6C0E5G9_9ZZZZ</name>
<proteinExistence type="predicted"/>